<dbReference type="Gene3D" id="3.40.190.10">
    <property type="entry name" value="Periplasmic binding protein-like II"/>
    <property type="match status" value="1"/>
</dbReference>
<evidence type="ECO:0000256" key="2">
    <source>
        <dbReference type="SAM" id="SignalP"/>
    </source>
</evidence>
<comment type="similarity">
    <text evidence="1">Belongs to the UPF0065 (bug) family.</text>
</comment>
<keyword evidence="2" id="KW-0732">Signal</keyword>
<organism evidence="3 4">
    <name type="scientific">Sediminicoccus rosea</name>
    <dbReference type="NCBI Taxonomy" id="1225128"/>
    <lineage>
        <taxon>Bacteria</taxon>
        <taxon>Pseudomonadati</taxon>
        <taxon>Pseudomonadota</taxon>
        <taxon>Alphaproteobacteria</taxon>
        <taxon>Acetobacterales</taxon>
        <taxon>Roseomonadaceae</taxon>
        <taxon>Sediminicoccus</taxon>
    </lineage>
</organism>
<dbReference type="CDD" id="cd07012">
    <property type="entry name" value="PBP2_Bug_TTT"/>
    <property type="match status" value="1"/>
</dbReference>
<dbReference type="EMBL" id="CP137852">
    <property type="protein sequence ID" value="WPB84313.1"/>
    <property type="molecule type" value="Genomic_DNA"/>
</dbReference>
<sequence>MPRLTRRAMLAGLALAAARPACAAEPVTLLIPFAPGGATDRLGRLIAPVLAQRLGAPVTVEVMAGESGQRAMRNLLARPADGRTLIIGNPGLFAFNPHLFADLAYDPLADLAPIGLIGTNAMVLLASAASGITDAATLRRRAQAGPLSIGSAGRGSALFIGGVMLMRALGDGGELVTYAGGGPALDDLQAGLLDVMVDQAITAIPATHLGARAIAVLHPHRLPELATVPTAAEAGLALPNLAIWNMLALRAGTPADVIEHLARALEAALGDEMLARGLAADSVITPEGTEHGPVAAAALIRAEHARWGAFIRTARMP</sequence>
<name>A0ABZ0PF29_9PROT</name>
<proteinExistence type="inferred from homology"/>
<evidence type="ECO:0000313" key="3">
    <source>
        <dbReference type="EMBL" id="WPB84313.1"/>
    </source>
</evidence>
<dbReference type="Proteomes" id="UP001305521">
    <property type="component" value="Chromosome"/>
</dbReference>
<dbReference type="InterPro" id="IPR042100">
    <property type="entry name" value="Bug_dom1"/>
</dbReference>
<dbReference type="Gene3D" id="3.40.190.150">
    <property type="entry name" value="Bordetella uptake gene, domain 1"/>
    <property type="match status" value="1"/>
</dbReference>
<reference evidence="3 4" key="1">
    <citation type="submission" date="2023-11" db="EMBL/GenBank/DDBJ databases">
        <title>Arctic aerobic anoxygenic photoheterotroph Sediminicoccus rosea KRV36 adapts its photosynthesis to long days of polar summer.</title>
        <authorList>
            <person name="Tomasch J."/>
            <person name="Kopejtka K."/>
            <person name="Bily T."/>
            <person name="Gardiner A.T."/>
            <person name="Gardian Z."/>
            <person name="Shivaramu S."/>
            <person name="Koblizek M."/>
            <person name="Engelhardt F."/>
            <person name="Kaftan D."/>
        </authorList>
    </citation>
    <scope>NUCLEOTIDE SEQUENCE [LARGE SCALE GENOMIC DNA]</scope>
    <source>
        <strain evidence="3 4">R-30</strain>
    </source>
</reference>
<protein>
    <submittedName>
        <fullName evidence="3">Tripartite tricarboxylate transporter substrate binding protein</fullName>
    </submittedName>
</protein>
<keyword evidence="4" id="KW-1185">Reference proteome</keyword>
<evidence type="ECO:0000256" key="1">
    <source>
        <dbReference type="ARBA" id="ARBA00006987"/>
    </source>
</evidence>
<dbReference type="PANTHER" id="PTHR42928:SF5">
    <property type="entry name" value="BLR1237 PROTEIN"/>
    <property type="match status" value="1"/>
</dbReference>
<feature type="signal peptide" evidence="2">
    <location>
        <begin position="1"/>
        <end position="23"/>
    </location>
</feature>
<accession>A0ABZ0PF29</accession>
<dbReference type="Pfam" id="PF03401">
    <property type="entry name" value="TctC"/>
    <property type="match status" value="1"/>
</dbReference>
<dbReference type="SUPFAM" id="SSF53850">
    <property type="entry name" value="Periplasmic binding protein-like II"/>
    <property type="match status" value="1"/>
</dbReference>
<gene>
    <name evidence="3" type="ORF">R9Z33_19720</name>
</gene>
<feature type="chain" id="PRO_5046527562" evidence="2">
    <location>
        <begin position="24"/>
        <end position="317"/>
    </location>
</feature>
<evidence type="ECO:0000313" key="4">
    <source>
        <dbReference type="Proteomes" id="UP001305521"/>
    </source>
</evidence>
<dbReference type="RefSeq" id="WP_318648270.1">
    <property type="nucleotide sequence ID" value="NZ_CP137852.1"/>
</dbReference>
<dbReference type="PANTHER" id="PTHR42928">
    <property type="entry name" value="TRICARBOXYLATE-BINDING PROTEIN"/>
    <property type="match status" value="1"/>
</dbReference>
<dbReference type="InterPro" id="IPR005064">
    <property type="entry name" value="BUG"/>
</dbReference>